<organism evidence="1 2">
    <name type="scientific">Parathielavia hyrcaniae</name>
    <dbReference type="NCBI Taxonomy" id="113614"/>
    <lineage>
        <taxon>Eukaryota</taxon>
        <taxon>Fungi</taxon>
        <taxon>Dikarya</taxon>
        <taxon>Ascomycota</taxon>
        <taxon>Pezizomycotina</taxon>
        <taxon>Sordariomycetes</taxon>
        <taxon>Sordariomycetidae</taxon>
        <taxon>Sordariales</taxon>
        <taxon>Chaetomiaceae</taxon>
        <taxon>Parathielavia</taxon>
    </lineage>
</organism>
<dbReference type="AlphaFoldDB" id="A0AAN6PSL5"/>
<sequence>MDIRTLVNNNNNIHTSPCAQRFYQLQIQGQGHDTVYRSGPDFRGLQHSTPLTRDEKIEIRTLRKCSNWDYLTIVRATGKTFRQVQDALTGPLTPRRNCCRPKPRLKTPEKDALVQFLYADPMNRKLPWAGLRYYIPGFELFGEQAITTALRSLGYKRIIRSRRIYLTNRHKANRLSFASEQLALRPRPEDWERILFSDETWATNSNQWKKWLTVHDTEDPETWALIRQKPHGWMF</sequence>
<feature type="non-terminal residue" evidence="1">
    <location>
        <position position="235"/>
    </location>
</feature>
<reference evidence="1" key="1">
    <citation type="journal article" date="2023" name="Mol. Phylogenet. Evol.">
        <title>Genome-scale phylogeny and comparative genomics of the fungal order Sordariales.</title>
        <authorList>
            <person name="Hensen N."/>
            <person name="Bonometti L."/>
            <person name="Westerberg I."/>
            <person name="Brannstrom I.O."/>
            <person name="Guillou S."/>
            <person name="Cros-Aarteil S."/>
            <person name="Calhoun S."/>
            <person name="Haridas S."/>
            <person name="Kuo A."/>
            <person name="Mondo S."/>
            <person name="Pangilinan J."/>
            <person name="Riley R."/>
            <person name="LaButti K."/>
            <person name="Andreopoulos B."/>
            <person name="Lipzen A."/>
            <person name="Chen C."/>
            <person name="Yan M."/>
            <person name="Daum C."/>
            <person name="Ng V."/>
            <person name="Clum A."/>
            <person name="Steindorff A."/>
            <person name="Ohm R.A."/>
            <person name="Martin F."/>
            <person name="Silar P."/>
            <person name="Natvig D.O."/>
            <person name="Lalanne C."/>
            <person name="Gautier V."/>
            <person name="Ament-Velasquez S.L."/>
            <person name="Kruys A."/>
            <person name="Hutchinson M.I."/>
            <person name="Powell A.J."/>
            <person name="Barry K."/>
            <person name="Miller A.N."/>
            <person name="Grigoriev I.V."/>
            <person name="Debuchy R."/>
            <person name="Gladieux P."/>
            <person name="Hiltunen Thoren M."/>
            <person name="Johannesson H."/>
        </authorList>
    </citation>
    <scope>NUCLEOTIDE SEQUENCE</scope>
    <source>
        <strain evidence="1">CBS 757.83</strain>
    </source>
</reference>
<accession>A0AAN6PSL5</accession>
<dbReference type="GO" id="GO:0003676">
    <property type="term" value="F:nucleic acid binding"/>
    <property type="evidence" value="ECO:0007669"/>
    <property type="project" value="InterPro"/>
</dbReference>
<comment type="caution">
    <text evidence="1">The sequence shown here is derived from an EMBL/GenBank/DDBJ whole genome shotgun (WGS) entry which is preliminary data.</text>
</comment>
<reference evidence="1" key="2">
    <citation type="submission" date="2023-05" db="EMBL/GenBank/DDBJ databases">
        <authorList>
            <consortium name="Lawrence Berkeley National Laboratory"/>
            <person name="Steindorff A."/>
            <person name="Hensen N."/>
            <person name="Bonometti L."/>
            <person name="Westerberg I."/>
            <person name="Brannstrom I.O."/>
            <person name="Guillou S."/>
            <person name="Cros-Aarteil S."/>
            <person name="Calhoun S."/>
            <person name="Haridas S."/>
            <person name="Kuo A."/>
            <person name="Mondo S."/>
            <person name="Pangilinan J."/>
            <person name="Riley R."/>
            <person name="Labutti K."/>
            <person name="Andreopoulos B."/>
            <person name="Lipzen A."/>
            <person name="Chen C."/>
            <person name="Yanf M."/>
            <person name="Daum C."/>
            <person name="Ng V."/>
            <person name="Clum A."/>
            <person name="Ohm R."/>
            <person name="Martin F."/>
            <person name="Silar P."/>
            <person name="Natvig D."/>
            <person name="Lalanne C."/>
            <person name="Gautier V."/>
            <person name="Ament-Velasquez S.L."/>
            <person name="Kruys A."/>
            <person name="Hutchinson M.I."/>
            <person name="Powell A.J."/>
            <person name="Barry K."/>
            <person name="Miller A.N."/>
            <person name="Grigoriev I.V."/>
            <person name="Debuchy R."/>
            <person name="Gladieux P."/>
            <person name="Thoren M.H."/>
            <person name="Johannesson H."/>
        </authorList>
    </citation>
    <scope>NUCLEOTIDE SEQUENCE</scope>
    <source>
        <strain evidence="1">CBS 757.83</strain>
    </source>
</reference>
<dbReference type="Gene3D" id="3.30.420.10">
    <property type="entry name" value="Ribonuclease H-like superfamily/Ribonuclease H"/>
    <property type="match status" value="1"/>
</dbReference>
<evidence type="ECO:0008006" key="3">
    <source>
        <dbReference type="Google" id="ProtNLM"/>
    </source>
</evidence>
<dbReference type="Proteomes" id="UP001305647">
    <property type="component" value="Unassembled WGS sequence"/>
</dbReference>
<proteinExistence type="predicted"/>
<dbReference type="EMBL" id="MU863681">
    <property type="protein sequence ID" value="KAK4097209.1"/>
    <property type="molecule type" value="Genomic_DNA"/>
</dbReference>
<evidence type="ECO:0000313" key="1">
    <source>
        <dbReference type="EMBL" id="KAK4097209.1"/>
    </source>
</evidence>
<dbReference type="InterPro" id="IPR036397">
    <property type="entry name" value="RNaseH_sf"/>
</dbReference>
<name>A0AAN6PSL5_9PEZI</name>
<keyword evidence="2" id="KW-1185">Reference proteome</keyword>
<protein>
    <recommendedName>
        <fullName evidence="3">Transposase</fullName>
    </recommendedName>
</protein>
<gene>
    <name evidence="1" type="ORF">N658DRAFT_500676</name>
</gene>
<evidence type="ECO:0000313" key="2">
    <source>
        <dbReference type="Proteomes" id="UP001305647"/>
    </source>
</evidence>